<dbReference type="InterPro" id="IPR036116">
    <property type="entry name" value="FN3_sf"/>
</dbReference>
<organism evidence="21 22">
    <name type="scientific">Nephila pilipes</name>
    <name type="common">Giant wood spider</name>
    <name type="synonym">Nephila maculata</name>
    <dbReference type="NCBI Taxonomy" id="299642"/>
    <lineage>
        <taxon>Eukaryota</taxon>
        <taxon>Metazoa</taxon>
        <taxon>Ecdysozoa</taxon>
        <taxon>Arthropoda</taxon>
        <taxon>Chelicerata</taxon>
        <taxon>Arachnida</taxon>
        <taxon>Araneae</taxon>
        <taxon>Araneomorphae</taxon>
        <taxon>Entelegynae</taxon>
        <taxon>Araneoidea</taxon>
        <taxon>Nephilidae</taxon>
        <taxon>Nephila</taxon>
    </lineage>
</organism>
<dbReference type="SUPFAM" id="SSF49265">
    <property type="entry name" value="Fibronectin type III"/>
    <property type="match status" value="2"/>
</dbReference>
<feature type="domain" description="Ig-like" evidence="19">
    <location>
        <begin position="317"/>
        <end position="409"/>
    </location>
</feature>
<reference evidence="21" key="1">
    <citation type="submission" date="2020-08" db="EMBL/GenBank/DDBJ databases">
        <title>Multicomponent nature underlies the extraordinary mechanical properties of spider dragline silk.</title>
        <authorList>
            <person name="Kono N."/>
            <person name="Nakamura H."/>
            <person name="Mori M."/>
            <person name="Yoshida Y."/>
            <person name="Ohtoshi R."/>
            <person name="Malay A.D."/>
            <person name="Moran D.A.P."/>
            <person name="Tomita M."/>
            <person name="Numata K."/>
            <person name="Arakawa K."/>
        </authorList>
    </citation>
    <scope>NUCLEOTIDE SEQUENCE</scope>
</reference>
<evidence type="ECO:0000259" key="20">
    <source>
        <dbReference type="PROSITE" id="PS50853"/>
    </source>
</evidence>
<dbReference type="GO" id="GO:0005886">
    <property type="term" value="C:plasma membrane"/>
    <property type="evidence" value="ECO:0007669"/>
    <property type="project" value="TreeGrafter"/>
</dbReference>
<dbReference type="GO" id="GO:0006935">
    <property type="term" value="P:chemotaxis"/>
    <property type="evidence" value="ECO:0007669"/>
    <property type="project" value="UniProtKB-KW"/>
</dbReference>
<evidence type="ECO:0000313" key="21">
    <source>
        <dbReference type="EMBL" id="GFT71456.1"/>
    </source>
</evidence>
<evidence type="ECO:0000256" key="1">
    <source>
        <dbReference type="ARBA" id="ARBA00004479"/>
    </source>
</evidence>
<dbReference type="FunFam" id="2.60.40.10:FF:000028">
    <property type="entry name" value="Neuronal cell adhesion molecule"/>
    <property type="match status" value="1"/>
</dbReference>
<dbReference type="InterPro" id="IPR003961">
    <property type="entry name" value="FN3_dom"/>
</dbReference>
<feature type="compositionally biased region" description="Polar residues" evidence="17">
    <location>
        <begin position="1333"/>
        <end position="1349"/>
    </location>
</feature>
<keyword evidence="5 18" id="KW-0812">Transmembrane</keyword>
<feature type="domain" description="Ig-like" evidence="19">
    <location>
        <begin position="416"/>
        <end position="502"/>
    </location>
</feature>
<dbReference type="Gene3D" id="2.60.40.10">
    <property type="entry name" value="Immunoglobulins"/>
    <property type="match status" value="8"/>
</dbReference>
<dbReference type="Proteomes" id="UP000887013">
    <property type="component" value="Unassembled WGS sequence"/>
</dbReference>
<dbReference type="InterPro" id="IPR036179">
    <property type="entry name" value="Ig-like_dom_sf"/>
</dbReference>
<feature type="region of interest" description="Disordered" evidence="17">
    <location>
        <begin position="1284"/>
        <end position="1377"/>
    </location>
</feature>
<dbReference type="FunFam" id="2.60.40.10:FF:000008">
    <property type="entry name" value="roundabout homolog 2 isoform X2"/>
    <property type="match status" value="2"/>
</dbReference>
<keyword evidence="12" id="KW-1015">Disulfide bond</keyword>
<keyword evidence="9" id="KW-0524">Neurogenesis</keyword>
<dbReference type="SMART" id="SM00408">
    <property type="entry name" value="IGc2"/>
    <property type="match status" value="5"/>
</dbReference>
<feature type="domain" description="Fibronectin type-III" evidence="20">
    <location>
        <begin position="640"/>
        <end position="735"/>
    </location>
</feature>
<keyword evidence="2" id="KW-0217">Developmental protein</keyword>
<keyword evidence="10 18" id="KW-1133">Transmembrane helix</keyword>
<evidence type="ECO:0000256" key="8">
    <source>
        <dbReference type="ARBA" id="ARBA00022782"/>
    </source>
</evidence>
<feature type="compositionally biased region" description="Polar residues" evidence="17">
    <location>
        <begin position="24"/>
        <end position="33"/>
    </location>
</feature>
<evidence type="ECO:0000256" key="14">
    <source>
        <dbReference type="ARBA" id="ARBA00023180"/>
    </source>
</evidence>
<evidence type="ECO:0000256" key="18">
    <source>
        <dbReference type="SAM" id="Phobius"/>
    </source>
</evidence>
<keyword evidence="4" id="KW-0597">Phosphoprotein</keyword>
<evidence type="ECO:0000256" key="13">
    <source>
        <dbReference type="ARBA" id="ARBA00023170"/>
    </source>
</evidence>
<dbReference type="GO" id="GO:0007156">
    <property type="term" value="P:homophilic cell adhesion via plasma membrane adhesion molecules"/>
    <property type="evidence" value="ECO:0007669"/>
    <property type="project" value="TreeGrafter"/>
</dbReference>
<keyword evidence="6" id="KW-0732">Signal</keyword>
<dbReference type="Pfam" id="PF00041">
    <property type="entry name" value="fn3"/>
    <property type="match status" value="2"/>
</dbReference>
<dbReference type="InterPro" id="IPR013106">
    <property type="entry name" value="Ig_V-set"/>
</dbReference>
<dbReference type="CDD" id="cd00063">
    <property type="entry name" value="FN3"/>
    <property type="match status" value="3"/>
</dbReference>
<comment type="caution">
    <text evidence="21">The sequence shown here is derived from an EMBL/GenBank/DDBJ whole genome shotgun (WGS) entry which is preliminary data.</text>
</comment>
<dbReference type="GO" id="GO:0070593">
    <property type="term" value="P:dendrite self-avoidance"/>
    <property type="evidence" value="ECO:0007669"/>
    <property type="project" value="TreeGrafter"/>
</dbReference>
<keyword evidence="13" id="KW-0675">Receptor</keyword>
<keyword evidence="7" id="KW-0677">Repeat</keyword>
<dbReference type="FunFam" id="2.60.40.10:FF:000026">
    <property type="entry name" value="roundabout homolog 2 isoform X1"/>
    <property type="match status" value="1"/>
</dbReference>
<feature type="region of interest" description="Disordered" evidence="17">
    <location>
        <begin position="986"/>
        <end position="1013"/>
    </location>
</feature>
<feature type="domain" description="Fibronectin type-III" evidence="20">
    <location>
        <begin position="740"/>
        <end position="834"/>
    </location>
</feature>
<dbReference type="EMBL" id="BMAW01116638">
    <property type="protein sequence ID" value="GFT71456.1"/>
    <property type="molecule type" value="Genomic_DNA"/>
</dbReference>
<dbReference type="InterPro" id="IPR013783">
    <property type="entry name" value="Ig-like_fold"/>
</dbReference>
<sequence>MLYVSHNPFRSQNSELHSGKLKRNSTLIPQTCRKSQRPPRITEHPSDVLVRKHEPATLNCKAEGRPEPTIEWYHEGAKVKNTANRMVLPSGSLFFLHVIHTKREQDTGTYWCQATNEIGKAKSRNATLEVAVLREEFRLNPKPVQAAMGESAVLECVPPKGHPEPSVRWRKDGEYVNTNKGRFRVVSPGNLVISDVRQSDEGHYRCVAENMVGFRESSPAAMTVHVKPFFVREPEHVTVLADEDVQFECKVGGDPLPTITWRRQDGKMPVGRAQIQEDKSLLIKDVLPSDEGMYICEAENPVGIISASVTLTVHSRPVFLKTPRDQRVGLNGIAKFECSATGNPPPSVFWTKEGNQVLMFPERSFGRFSVTREGMLIISGVMKEDKGYYTCSVVSGVGSTMAKAYLEVTAVGDLPPPIILLGPANQTLPLSTEVLLPCEASGTPTPSIRWLVNSGPLPNNPRFKVLDSGTLKIDALQSTDSGIYTCTASSESGETSWSASLSVESPRNPNVIFHRAPDPSTFPKPPGQPMALNVTETSVTLHWQRSTNMGASPLIGYRVEYYSSDLQSGWVVTAHHVATESHVVHNLRPDTHYQFLVRAENSHGLSLPSPSSKVIKTHGLPAHMLPDYDLEEARIQLSNIAVELQDIRPISSTAVKLFWKIQGAEEHVEGFYIRFRDLNSGSQKYNMVTVLNGGASSYVLTDLRKYTKYEFFLVPFYKSVEGPPSNSQSAQTLEDVPSAPPDNLHVEILSKISAAIYWSSPPPQHINGGLKGYLVQVFDNSSNLHSNITTNSTTTVVTLKNLTAGVLYKAKAEAFTQAGVGPSTSFVSILIDPRMVAGLDSGLSRRSSSLHTMVQQPWFIAVLGSFLFLLLSVFLVAVFFRRRLAWKKALGVQINVPLHKTEGIRGVNSCETLWINQTLNSSHASNPNSLSESKLLEKPDSSLEHNYYSVCAPDYAEVDTHSMATYYKRDISCVLAPYATTTLINTPKPNAGSVYDSKSSSSELSKKSDKLHDPNVRLADDVFDHFLNKAQPCSSVNYSNEDYGYQSRQMKNKFMPGTSKAPVVNWTDIIPPPPENPPTELTTSPGRPMNARNLSPVKCAYQAQSYQGNFSNKPVSNTSPWSTLGRNVDNDAANVGVFGLKGPQGLLPQRTLPQGAAGERVFQGSLTSLRSEQFPGLSRRISQNGMITAAGFPFPFFMKSSTSGGDVHQIYTGVVLQDTSNPPQEGEDIELNNLYSHRTSITDQAGGFVGNSPMPEENHNVRVCGNEYSNNFFIAEYNAGRAQTTLRNRSSRPPSSYSQDGNNSGTVPSRNCQKWKDPETSEKQQNDDIPSYQKPSFPSCTNNSTSQSSGRRRREGKGPRMERTKSRQKRKDEVGEIKINLIYFLKEKKSREF</sequence>
<dbReference type="InterPro" id="IPR007110">
    <property type="entry name" value="Ig-like_dom"/>
</dbReference>
<feature type="compositionally biased region" description="Basic and acidic residues" evidence="17">
    <location>
        <begin position="1314"/>
        <end position="1326"/>
    </location>
</feature>
<dbReference type="SMART" id="SM00060">
    <property type="entry name" value="FN3"/>
    <property type="match status" value="3"/>
</dbReference>
<evidence type="ECO:0000256" key="17">
    <source>
        <dbReference type="SAM" id="MobiDB-lite"/>
    </source>
</evidence>
<dbReference type="PANTHER" id="PTHR10075:SF100">
    <property type="entry name" value="FASCICLIN-2"/>
    <property type="match status" value="1"/>
</dbReference>
<dbReference type="PROSITE" id="PS50853">
    <property type="entry name" value="FN3"/>
    <property type="match status" value="3"/>
</dbReference>
<evidence type="ECO:0000259" key="19">
    <source>
        <dbReference type="PROSITE" id="PS50835"/>
    </source>
</evidence>
<evidence type="ECO:0000256" key="9">
    <source>
        <dbReference type="ARBA" id="ARBA00022902"/>
    </source>
</evidence>
<dbReference type="InterPro" id="IPR003599">
    <property type="entry name" value="Ig_sub"/>
</dbReference>
<evidence type="ECO:0000256" key="2">
    <source>
        <dbReference type="ARBA" id="ARBA00022473"/>
    </source>
</evidence>
<feature type="compositionally biased region" description="Basic and acidic residues" evidence="17">
    <location>
        <begin position="1356"/>
        <end position="1376"/>
    </location>
</feature>
<dbReference type="OrthoDB" id="428111at2759"/>
<evidence type="ECO:0000256" key="12">
    <source>
        <dbReference type="ARBA" id="ARBA00023157"/>
    </source>
</evidence>
<protein>
    <submittedName>
        <fullName evidence="21">Roundabout homolog 2</fullName>
    </submittedName>
</protein>
<accession>A0A8X6PJA9</accession>
<evidence type="ECO:0000313" key="22">
    <source>
        <dbReference type="Proteomes" id="UP000887013"/>
    </source>
</evidence>
<dbReference type="FunFam" id="2.60.40.10:FF:000043">
    <property type="entry name" value="roundabout homolog 2 isoform X2"/>
    <property type="match status" value="1"/>
</dbReference>
<evidence type="ECO:0000256" key="7">
    <source>
        <dbReference type="ARBA" id="ARBA00022737"/>
    </source>
</evidence>
<keyword evidence="11 18" id="KW-0472">Membrane</keyword>
<dbReference type="GO" id="GO:0007411">
    <property type="term" value="P:axon guidance"/>
    <property type="evidence" value="ECO:0007669"/>
    <property type="project" value="TreeGrafter"/>
</dbReference>
<keyword evidence="15" id="KW-0393">Immunoglobulin domain</keyword>
<comment type="similarity">
    <text evidence="16">Belongs to the immunoglobulin superfamily. ROBO family.</text>
</comment>
<dbReference type="Pfam" id="PF07679">
    <property type="entry name" value="I-set"/>
    <property type="match status" value="5"/>
</dbReference>
<evidence type="ECO:0000256" key="11">
    <source>
        <dbReference type="ARBA" id="ARBA00023136"/>
    </source>
</evidence>
<dbReference type="SMART" id="SM00409">
    <property type="entry name" value="IG"/>
    <property type="match status" value="5"/>
</dbReference>
<dbReference type="FunFam" id="2.60.40.10:FF:000053">
    <property type="entry name" value="Roundabout guidance receptor 1"/>
    <property type="match status" value="1"/>
</dbReference>
<feature type="domain" description="Ig-like" evidence="19">
    <location>
        <begin position="39"/>
        <end position="129"/>
    </location>
</feature>
<feature type="domain" description="Fibronectin type-III" evidence="20">
    <location>
        <begin position="525"/>
        <end position="620"/>
    </location>
</feature>
<dbReference type="FunFam" id="2.60.40.10:FF:001167">
    <property type="entry name" value="Roundabout 2, isoform B"/>
    <property type="match status" value="1"/>
</dbReference>
<keyword evidence="14" id="KW-0325">Glycoprotein</keyword>
<feature type="domain" description="Ig-like" evidence="19">
    <location>
        <begin position="228"/>
        <end position="312"/>
    </location>
</feature>
<name>A0A8X6PJA9_NEPPI</name>
<keyword evidence="22" id="KW-1185">Reference proteome</keyword>
<proteinExistence type="inferred from homology"/>
<keyword evidence="8" id="KW-0221">Differentiation</keyword>
<feature type="region of interest" description="Disordered" evidence="17">
    <location>
        <begin position="1"/>
        <end position="43"/>
    </location>
</feature>
<dbReference type="InterPro" id="IPR003598">
    <property type="entry name" value="Ig_sub2"/>
</dbReference>
<evidence type="ECO:0000256" key="16">
    <source>
        <dbReference type="ARBA" id="ARBA00061206"/>
    </source>
</evidence>
<dbReference type="GO" id="GO:0098632">
    <property type="term" value="F:cell-cell adhesion mediator activity"/>
    <property type="evidence" value="ECO:0007669"/>
    <property type="project" value="TreeGrafter"/>
</dbReference>
<feature type="compositionally biased region" description="Polar residues" evidence="17">
    <location>
        <begin position="1299"/>
        <end position="1312"/>
    </location>
</feature>
<dbReference type="PROSITE" id="PS50835">
    <property type="entry name" value="IG_LIKE"/>
    <property type="match status" value="5"/>
</dbReference>
<evidence type="ECO:0000256" key="15">
    <source>
        <dbReference type="ARBA" id="ARBA00023319"/>
    </source>
</evidence>
<evidence type="ECO:0000256" key="4">
    <source>
        <dbReference type="ARBA" id="ARBA00022553"/>
    </source>
</evidence>
<dbReference type="InterPro" id="IPR013098">
    <property type="entry name" value="Ig_I-set"/>
</dbReference>
<evidence type="ECO:0000256" key="6">
    <source>
        <dbReference type="ARBA" id="ARBA00022729"/>
    </source>
</evidence>
<feature type="compositionally biased region" description="Basic and acidic residues" evidence="17">
    <location>
        <begin position="1004"/>
        <end position="1013"/>
    </location>
</feature>
<evidence type="ECO:0000256" key="5">
    <source>
        <dbReference type="ARBA" id="ARBA00022692"/>
    </source>
</evidence>
<gene>
    <name evidence="21" type="primary">ROBO2</name>
    <name evidence="21" type="ORF">NPIL_571681</name>
</gene>
<evidence type="ECO:0000256" key="3">
    <source>
        <dbReference type="ARBA" id="ARBA00022500"/>
    </source>
</evidence>
<dbReference type="GO" id="GO:0030424">
    <property type="term" value="C:axon"/>
    <property type="evidence" value="ECO:0007669"/>
    <property type="project" value="TreeGrafter"/>
</dbReference>
<dbReference type="PANTHER" id="PTHR10075">
    <property type="entry name" value="BASIGIN RELATED"/>
    <property type="match status" value="1"/>
</dbReference>
<feature type="transmembrane region" description="Helical" evidence="18">
    <location>
        <begin position="858"/>
        <end position="880"/>
    </location>
</feature>
<feature type="domain" description="Ig-like" evidence="19">
    <location>
        <begin position="135"/>
        <end position="223"/>
    </location>
</feature>
<dbReference type="SUPFAM" id="SSF48726">
    <property type="entry name" value="Immunoglobulin"/>
    <property type="match status" value="5"/>
</dbReference>
<dbReference type="SMART" id="SM00406">
    <property type="entry name" value="IGv"/>
    <property type="match status" value="4"/>
</dbReference>
<comment type="subcellular location">
    <subcellularLocation>
        <location evidence="1">Membrane</location>
        <topology evidence="1">Single-pass type I membrane protein</topology>
    </subcellularLocation>
</comment>
<keyword evidence="3" id="KW-0145">Chemotaxis</keyword>
<evidence type="ECO:0000256" key="10">
    <source>
        <dbReference type="ARBA" id="ARBA00022989"/>
    </source>
</evidence>